<reference evidence="2 3" key="1">
    <citation type="journal article" date="2017" name="Mol. Biol. Evol.">
        <title>The 4-celled Tetrabaena socialis nuclear genome reveals the essential components for genetic control of cell number at the origin of multicellularity in the volvocine lineage.</title>
        <authorList>
            <person name="Featherston J."/>
            <person name="Arakaki Y."/>
            <person name="Hanschen E.R."/>
            <person name="Ferris P.J."/>
            <person name="Michod R.E."/>
            <person name="Olson B.J.S.C."/>
            <person name="Nozaki H."/>
            <person name="Durand P.M."/>
        </authorList>
    </citation>
    <scope>NUCLEOTIDE SEQUENCE [LARGE SCALE GENOMIC DNA]</scope>
    <source>
        <strain evidence="2 3">NIES-571</strain>
    </source>
</reference>
<proteinExistence type="predicted"/>
<keyword evidence="3" id="KW-1185">Reference proteome</keyword>
<protein>
    <submittedName>
        <fullName evidence="2">Uncharacterized protein</fullName>
    </submittedName>
</protein>
<feature type="region of interest" description="Disordered" evidence="1">
    <location>
        <begin position="1"/>
        <end position="26"/>
    </location>
</feature>
<dbReference type="Proteomes" id="UP000236333">
    <property type="component" value="Unassembled WGS sequence"/>
</dbReference>
<accession>A0A2J8A1N8</accession>
<sequence>MPAPRACLPPHRRSQARGCSATPAAAQPQVLRRGALTPRRVGSLEQRASSAAASERVLIRPCLELELRGLRGRFAHRPFDVGSGAARMHPSTAIGCCTLAYKASSEHDPFGKDRVRGGEPGPGARRTSRSGTADRPTVESTRAPTPP</sequence>
<feature type="non-terminal residue" evidence="2">
    <location>
        <position position="147"/>
    </location>
</feature>
<evidence type="ECO:0000313" key="2">
    <source>
        <dbReference type="EMBL" id="PNH06433.1"/>
    </source>
</evidence>
<evidence type="ECO:0000313" key="3">
    <source>
        <dbReference type="Proteomes" id="UP000236333"/>
    </source>
</evidence>
<comment type="caution">
    <text evidence="2">The sequence shown here is derived from an EMBL/GenBank/DDBJ whole genome shotgun (WGS) entry which is preliminary data.</text>
</comment>
<name>A0A2J8A1N8_9CHLO</name>
<gene>
    <name evidence="2" type="ORF">TSOC_007216</name>
</gene>
<dbReference type="EMBL" id="PGGS01000236">
    <property type="protein sequence ID" value="PNH06433.1"/>
    <property type="molecule type" value="Genomic_DNA"/>
</dbReference>
<evidence type="ECO:0000256" key="1">
    <source>
        <dbReference type="SAM" id="MobiDB-lite"/>
    </source>
</evidence>
<dbReference type="AlphaFoldDB" id="A0A2J8A1N8"/>
<organism evidence="2 3">
    <name type="scientific">Tetrabaena socialis</name>
    <dbReference type="NCBI Taxonomy" id="47790"/>
    <lineage>
        <taxon>Eukaryota</taxon>
        <taxon>Viridiplantae</taxon>
        <taxon>Chlorophyta</taxon>
        <taxon>core chlorophytes</taxon>
        <taxon>Chlorophyceae</taxon>
        <taxon>CS clade</taxon>
        <taxon>Chlamydomonadales</taxon>
        <taxon>Tetrabaenaceae</taxon>
        <taxon>Tetrabaena</taxon>
    </lineage>
</organism>
<feature type="region of interest" description="Disordered" evidence="1">
    <location>
        <begin position="107"/>
        <end position="147"/>
    </location>
</feature>
<feature type="compositionally biased region" description="Polar residues" evidence="1">
    <location>
        <begin position="138"/>
        <end position="147"/>
    </location>
</feature>
<feature type="compositionally biased region" description="Basic and acidic residues" evidence="1">
    <location>
        <begin position="107"/>
        <end position="117"/>
    </location>
</feature>